<evidence type="ECO:0000313" key="2">
    <source>
        <dbReference type="Proteomes" id="UP000811609"/>
    </source>
</evidence>
<organism evidence="1 2">
    <name type="scientific">Carya illinoinensis</name>
    <name type="common">Pecan</name>
    <dbReference type="NCBI Taxonomy" id="32201"/>
    <lineage>
        <taxon>Eukaryota</taxon>
        <taxon>Viridiplantae</taxon>
        <taxon>Streptophyta</taxon>
        <taxon>Embryophyta</taxon>
        <taxon>Tracheophyta</taxon>
        <taxon>Spermatophyta</taxon>
        <taxon>Magnoliopsida</taxon>
        <taxon>eudicotyledons</taxon>
        <taxon>Gunneridae</taxon>
        <taxon>Pentapetalae</taxon>
        <taxon>rosids</taxon>
        <taxon>fabids</taxon>
        <taxon>Fagales</taxon>
        <taxon>Juglandaceae</taxon>
        <taxon>Carya</taxon>
    </lineage>
</organism>
<protein>
    <submittedName>
        <fullName evidence="1">Uncharacterized protein</fullName>
    </submittedName>
</protein>
<keyword evidence="2" id="KW-1185">Reference proteome</keyword>
<dbReference type="Proteomes" id="UP000811609">
    <property type="component" value="Chromosome 1"/>
</dbReference>
<sequence>MRFCTKSKRLVLGHIYYMTRVHNKLNSDVQHLIQRFLKSGTNKGTGTKAIKNSVNGIWLQASISVLISELSDKDRRGISLSTVQRQHFDMAELVLVVRLMLTGRAWDRLGIKVFFFFFNI</sequence>
<dbReference type="EMBL" id="CM031809">
    <property type="protein sequence ID" value="KAG6667861.1"/>
    <property type="molecule type" value="Genomic_DNA"/>
</dbReference>
<gene>
    <name evidence="1" type="ORF">CIPAW_01G130300</name>
</gene>
<accession>A0A8T1RPR6</accession>
<comment type="caution">
    <text evidence="1">The sequence shown here is derived from an EMBL/GenBank/DDBJ whole genome shotgun (WGS) entry which is preliminary data.</text>
</comment>
<dbReference type="AlphaFoldDB" id="A0A8T1RPR6"/>
<name>A0A8T1RPR6_CARIL</name>
<reference evidence="1" key="1">
    <citation type="submission" date="2020-12" db="EMBL/GenBank/DDBJ databases">
        <title>WGS assembly of Carya illinoinensis cv. Pawnee.</title>
        <authorList>
            <person name="Platts A."/>
            <person name="Shu S."/>
            <person name="Wright S."/>
            <person name="Barry K."/>
            <person name="Edger P."/>
            <person name="Pires J.C."/>
            <person name="Schmutz J."/>
        </authorList>
    </citation>
    <scope>NUCLEOTIDE SEQUENCE</scope>
    <source>
        <tissue evidence="1">Leaf</tissue>
    </source>
</reference>
<proteinExistence type="predicted"/>
<evidence type="ECO:0000313" key="1">
    <source>
        <dbReference type="EMBL" id="KAG6667861.1"/>
    </source>
</evidence>